<reference evidence="3 4" key="1">
    <citation type="journal article" date="2014" name="Science">
        <title>Plant genetics. Early allopolyploid evolution in the post-Neolithic Brassica napus oilseed genome.</title>
        <authorList>
            <person name="Chalhoub B."/>
            <person name="Denoeud F."/>
            <person name="Liu S."/>
            <person name="Parkin I.A."/>
            <person name="Tang H."/>
            <person name="Wang X."/>
            <person name="Chiquet J."/>
            <person name="Belcram H."/>
            <person name="Tong C."/>
            <person name="Samans B."/>
            <person name="Correa M."/>
            <person name="Da Silva C."/>
            <person name="Just J."/>
            <person name="Falentin C."/>
            <person name="Koh C.S."/>
            <person name="Le Clainche I."/>
            <person name="Bernard M."/>
            <person name="Bento P."/>
            <person name="Noel B."/>
            <person name="Labadie K."/>
            <person name="Alberti A."/>
            <person name="Charles M."/>
            <person name="Arnaud D."/>
            <person name="Guo H."/>
            <person name="Daviaud C."/>
            <person name="Alamery S."/>
            <person name="Jabbari K."/>
            <person name="Zhao M."/>
            <person name="Edger P.P."/>
            <person name="Chelaifa H."/>
            <person name="Tack D."/>
            <person name="Lassalle G."/>
            <person name="Mestiri I."/>
            <person name="Schnel N."/>
            <person name="Le Paslier M.C."/>
            <person name="Fan G."/>
            <person name="Renault V."/>
            <person name="Bayer P.E."/>
            <person name="Golicz A.A."/>
            <person name="Manoli S."/>
            <person name="Lee T.H."/>
            <person name="Thi V.H."/>
            <person name="Chalabi S."/>
            <person name="Hu Q."/>
            <person name="Fan C."/>
            <person name="Tollenaere R."/>
            <person name="Lu Y."/>
            <person name="Battail C."/>
            <person name="Shen J."/>
            <person name="Sidebottom C.H."/>
            <person name="Wang X."/>
            <person name="Canaguier A."/>
            <person name="Chauveau A."/>
            <person name="Berard A."/>
            <person name="Deniot G."/>
            <person name="Guan M."/>
            <person name="Liu Z."/>
            <person name="Sun F."/>
            <person name="Lim Y.P."/>
            <person name="Lyons E."/>
            <person name="Town C.D."/>
            <person name="Bancroft I."/>
            <person name="Wang X."/>
            <person name="Meng J."/>
            <person name="Ma J."/>
            <person name="Pires J.C."/>
            <person name="King G.J."/>
            <person name="Brunel D."/>
            <person name="Delourme R."/>
            <person name="Renard M."/>
            <person name="Aury J.M."/>
            <person name="Adams K.L."/>
            <person name="Batley J."/>
            <person name="Snowdon R.J."/>
            <person name="Tost J."/>
            <person name="Edwards D."/>
            <person name="Zhou Y."/>
            <person name="Hua W."/>
            <person name="Sharpe A.G."/>
            <person name="Paterson A.H."/>
            <person name="Guan C."/>
            <person name="Wincker P."/>
        </authorList>
    </citation>
    <scope>NUCLEOTIDE SEQUENCE [LARGE SCALE GENOMIC DNA]</scope>
    <source>
        <strain evidence="4">cv. Darmor-bzh</strain>
    </source>
</reference>
<dbReference type="PANTHER" id="PTHR24121">
    <property type="entry name" value="NO MECHANORECEPTOR POTENTIAL C, ISOFORM D-RELATED"/>
    <property type="match status" value="1"/>
</dbReference>
<sequence>MAPQKFIRNGMTSLPRLVEEYLSMLKETYEGTGLHLATQQGDEVYAKKIIELCPSLVSSTNSKGDTPLHVAARLGYTSILIWMLDLESIKLHNACEQKNLDAKKTALCGNEGFC</sequence>
<dbReference type="AlphaFoldDB" id="A0A078IND5"/>
<accession>A0A078IND5</accession>
<proteinExistence type="predicted"/>
<dbReference type="Pfam" id="PF12796">
    <property type="entry name" value="Ank_2"/>
    <property type="match status" value="1"/>
</dbReference>
<protein>
    <submittedName>
        <fullName evidence="2">(rape) hypothetical protein</fullName>
    </submittedName>
    <submittedName>
        <fullName evidence="3">BnaC03g71730D protein</fullName>
    </submittedName>
</protein>
<dbReference type="PROSITE" id="PS50297">
    <property type="entry name" value="ANK_REP_REGION"/>
    <property type="match status" value="1"/>
</dbReference>
<dbReference type="SUPFAM" id="SSF48403">
    <property type="entry name" value="Ankyrin repeat"/>
    <property type="match status" value="1"/>
</dbReference>
<keyword evidence="1" id="KW-0040">ANK repeat</keyword>
<dbReference type="PaxDb" id="3708-A0A078IND5"/>
<dbReference type="Gene3D" id="1.25.40.20">
    <property type="entry name" value="Ankyrin repeat-containing domain"/>
    <property type="match status" value="1"/>
</dbReference>
<reference evidence="2" key="3">
    <citation type="submission" date="2021-01" db="EMBL/GenBank/DDBJ databases">
        <authorList>
            <consortium name="Genoscope - CEA"/>
            <person name="William W."/>
        </authorList>
    </citation>
    <scope>NUCLEOTIDE SEQUENCE</scope>
</reference>
<reference evidence="3" key="2">
    <citation type="submission" date="2014-06" db="EMBL/GenBank/DDBJ databases">
        <authorList>
            <person name="Genoscope - CEA"/>
        </authorList>
    </citation>
    <scope>NUCLEOTIDE SEQUENCE</scope>
</reference>
<dbReference type="InterPro" id="IPR002110">
    <property type="entry name" value="Ankyrin_rpt"/>
</dbReference>
<dbReference type="PANTHER" id="PTHR24121:SF23">
    <property type="entry name" value="NO MECHANORECEPTOR POTENTIAL C, ISOFORM H"/>
    <property type="match status" value="1"/>
</dbReference>
<dbReference type="InterPro" id="IPR036770">
    <property type="entry name" value="Ankyrin_rpt-contain_sf"/>
</dbReference>
<evidence type="ECO:0000313" key="3">
    <source>
        <dbReference type="EMBL" id="CDY52565.1"/>
    </source>
</evidence>
<feature type="repeat" description="ANK" evidence="1">
    <location>
        <begin position="63"/>
        <end position="85"/>
    </location>
</feature>
<dbReference type="EMBL" id="HG994367">
    <property type="protein sequence ID" value="CAF1699018.1"/>
    <property type="molecule type" value="Genomic_DNA"/>
</dbReference>
<dbReference type="Gramene" id="CDY52565">
    <property type="protein sequence ID" value="CDY52565"/>
    <property type="gene ID" value="GSBRNA2T00007272001"/>
</dbReference>
<name>A0A078IND5_BRANA</name>
<dbReference type="EMBL" id="LK033104">
    <property type="protein sequence ID" value="CDY52565.1"/>
    <property type="molecule type" value="Genomic_DNA"/>
</dbReference>
<dbReference type="Proteomes" id="UP001295469">
    <property type="component" value="Chromosome C03"/>
</dbReference>
<evidence type="ECO:0000256" key="1">
    <source>
        <dbReference type="PROSITE-ProRule" id="PRU00023"/>
    </source>
</evidence>
<gene>
    <name evidence="3" type="primary">BnaC03g71730D</name>
    <name evidence="2" type="ORF">DARMORV10_C03P16850.1</name>
    <name evidence="3" type="ORF">GSBRNA2T00007272001</name>
</gene>
<dbReference type="PROSITE" id="PS50088">
    <property type="entry name" value="ANK_REPEAT"/>
    <property type="match status" value="1"/>
</dbReference>
<dbReference type="Proteomes" id="UP000028999">
    <property type="component" value="Unassembled WGS sequence"/>
</dbReference>
<dbReference type="STRING" id="3708.A0A078IND5"/>
<evidence type="ECO:0000313" key="4">
    <source>
        <dbReference type="Proteomes" id="UP000028999"/>
    </source>
</evidence>
<organism evidence="3 4">
    <name type="scientific">Brassica napus</name>
    <name type="common">Rape</name>
    <dbReference type="NCBI Taxonomy" id="3708"/>
    <lineage>
        <taxon>Eukaryota</taxon>
        <taxon>Viridiplantae</taxon>
        <taxon>Streptophyta</taxon>
        <taxon>Embryophyta</taxon>
        <taxon>Tracheophyta</taxon>
        <taxon>Spermatophyta</taxon>
        <taxon>Magnoliopsida</taxon>
        <taxon>eudicotyledons</taxon>
        <taxon>Gunneridae</taxon>
        <taxon>Pentapetalae</taxon>
        <taxon>rosids</taxon>
        <taxon>malvids</taxon>
        <taxon>Brassicales</taxon>
        <taxon>Brassicaceae</taxon>
        <taxon>Brassiceae</taxon>
        <taxon>Brassica</taxon>
    </lineage>
</organism>
<keyword evidence="4" id="KW-1185">Reference proteome</keyword>
<evidence type="ECO:0000313" key="2">
    <source>
        <dbReference type="EMBL" id="CAF1699018.1"/>
    </source>
</evidence>